<evidence type="ECO:0000313" key="7">
    <source>
        <dbReference type="Proteomes" id="UP000230423"/>
    </source>
</evidence>
<organism evidence="6 7">
    <name type="scientific">Teladorsagia circumcincta</name>
    <name type="common">Brown stomach worm</name>
    <name type="synonym">Ostertagia circumcincta</name>
    <dbReference type="NCBI Taxonomy" id="45464"/>
    <lineage>
        <taxon>Eukaryota</taxon>
        <taxon>Metazoa</taxon>
        <taxon>Ecdysozoa</taxon>
        <taxon>Nematoda</taxon>
        <taxon>Chromadorea</taxon>
        <taxon>Rhabditida</taxon>
        <taxon>Rhabditina</taxon>
        <taxon>Rhabditomorpha</taxon>
        <taxon>Strongyloidea</taxon>
        <taxon>Trichostrongylidae</taxon>
        <taxon>Teladorsagia</taxon>
    </lineage>
</organism>
<dbReference type="FunFam" id="3.30.420.40:FF:000102">
    <property type="entry name" value="Putative glycerol kinase 5"/>
    <property type="match status" value="1"/>
</dbReference>
<dbReference type="GO" id="GO:0006071">
    <property type="term" value="P:glycerol metabolic process"/>
    <property type="evidence" value="ECO:0007669"/>
    <property type="project" value="TreeGrafter"/>
</dbReference>
<evidence type="ECO:0000259" key="4">
    <source>
        <dbReference type="Pfam" id="PF00370"/>
    </source>
</evidence>
<dbReference type="Gene3D" id="3.30.420.40">
    <property type="match status" value="3"/>
</dbReference>
<dbReference type="InterPro" id="IPR018484">
    <property type="entry name" value="FGGY_N"/>
</dbReference>
<reference evidence="6 7" key="1">
    <citation type="submission" date="2015-09" db="EMBL/GenBank/DDBJ databases">
        <title>Draft genome of the parasitic nematode Teladorsagia circumcincta isolate WARC Sus (inbred).</title>
        <authorList>
            <person name="Mitreva M."/>
        </authorList>
    </citation>
    <scope>NUCLEOTIDE SEQUENCE [LARGE SCALE GENOMIC DNA]</scope>
    <source>
        <strain evidence="6 7">S</strain>
    </source>
</reference>
<evidence type="ECO:0000256" key="2">
    <source>
        <dbReference type="ARBA" id="ARBA00022679"/>
    </source>
</evidence>
<dbReference type="InterPro" id="IPR043129">
    <property type="entry name" value="ATPase_NBD"/>
</dbReference>
<feature type="domain" description="Carbohydrate kinase FGGY C-terminal" evidence="5">
    <location>
        <begin position="277"/>
        <end position="391"/>
    </location>
</feature>
<keyword evidence="3 6" id="KW-0418">Kinase</keyword>
<dbReference type="OrthoDB" id="6278781at2759"/>
<name>A0A2G9UH69_TELCI</name>
<dbReference type="Pfam" id="PF02782">
    <property type="entry name" value="FGGY_C"/>
    <property type="match status" value="1"/>
</dbReference>
<evidence type="ECO:0000313" key="6">
    <source>
        <dbReference type="EMBL" id="PIO69574.1"/>
    </source>
</evidence>
<dbReference type="SUPFAM" id="SSF53067">
    <property type="entry name" value="Actin-like ATPase domain"/>
    <property type="match status" value="2"/>
</dbReference>
<keyword evidence="2" id="KW-0808">Transferase</keyword>
<proteinExistence type="inferred from homology"/>
<dbReference type="EMBL" id="KZ346600">
    <property type="protein sequence ID" value="PIO69574.1"/>
    <property type="molecule type" value="Genomic_DNA"/>
</dbReference>
<dbReference type="InterPro" id="IPR000577">
    <property type="entry name" value="Carb_kinase_FGGY"/>
</dbReference>
<dbReference type="GO" id="GO:0016301">
    <property type="term" value="F:kinase activity"/>
    <property type="evidence" value="ECO:0007669"/>
    <property type="project" value="UniProtKB-KW"/>
</dbReference>
<dbReference type="AlphaFoldDB" id="A0A2G9UH69"/>
<dbReference type="InterPro" id="IPR018485">
    <property type="entry name" value="FGGY_C"/>
</dbReference>
<protein>
    <submittedName>
        <fullName evidence="6">Carbohydrate kinase, FGGY family protein</fullName>
    </submittedName>
</protein>
<sequence length="483" mass="52837">MRYIVSVDVGTTTIRACLYNDKCQLVDISSAPVTVEISGDGELRVEIDPDVLFDQFVSVVSSVLKRCKKTDKVSLALCTQRNSFVCWNKANNNTLTKIICWSDGRARAACTQWNKSLTMKMLNTAGAVLYFFTHQPRFMAARMLKFLSAMVSHRVMVTIEQSAVMKDLLKSGQLGFGCLETWLLLKLTDGNVHIAEASNYSSSGMFDPFINDYNKTILRIIGFPLAILPPLVDSASERPLGLVARRLFSRKIPIHTVLADQQSALYGTGGWRPGDIKISLGTGTFVDLNTGGTIHASMNGLYPLVGWRVNNVPVFVAEGNDHDTAVVLKWAQSIGLFADVTQTSALAATVQNSNGVLFVPAFGGLQTPINDDTACCGFLGIRPDTTKAHMICGGVAANDFVCETIATLTDIPIQRMKDGGYVASRGAALLAGFVQGMWNEADLETMVEVDRCFEPSEEASESLRQSYQLWLKAVQRCSKFYDS</sequence>
<dbReference type="GO" id="GO:0006641">
    <property type="term" value="P:triglyceride metabolic process"/>
    <property type="evidence" value="ECO:0007669"/>
    <property type="project" value="TreeGrafter"/>
</dbReference>
<dbReference type="PIRSF" id="PIRSF000538">
    <property type="entry name" value="GlpK"/>
    <property type="match status" value="1"/>
</dbReference>
<evidence type="ECO:0000256" key="3">
    <source>
        <dbReference type="ARBA" id="ARBA00022777"/>
    </source>
</evidence>
<comment type="similarity">
    <text evidence="1">Belongs to the FGGY kinase family.</text>
</comment>
<dbReference type="GO" id="GO:0005739">
    <property type="term" value="C:mitochondrion"/>
    <property type="evidence" value="ECO:0007669"/>
    <property type="project" value="TreeGrafter"/>
</dbReference>
<dbReference type="PANTHER" id="PTHR10196">
    <property type="entry name" value="SUGAR KINASE"/>
    <property type="match status" value="1"/>
</dbReference>
<evidence type="ECO:0000256" key="1">
    <source>
        <dbReference type="ARBA" id="ARBA00009156"/>
    </source>
</evidence>
<keyword evidence="7" id="KW-1185">Reference proteome</keyword>
<accession>A0A2G9UH69</accession>
<dbReference type="PANTHER" id="PTHR10196:SF68">
    <property type="entry name" value="GLYCEROL KINASE 5-RELATED"/>
    <property type="match status" value="1"/>
</dbReference>
<feature type="domain" description="Carbohydrate kinase FGGY N-terminal" evidence="4">
    <location>
        <begin position="3"/>
        <end position="267"/>
    </location>
</feature>
<evidence type="ECO:0000259" key="5">
    <source>
        <dbReference type="Pfam" id="PF02782"/>
    </source>
</evidence>
<dbReference type="Proteomes" id="UP000230423">
    <property type="component" value="Unassembled WGS sequence"/>
</dbReference>
<dbReference type="Pfam" id="PF00370">
    <property type="entry name" value="FGGY_N"/>
    <property type="match status" value="1"/>
</dbReference>
<dbReference type="GO" id="GO:0046167">
    <property type="term" value="P:glycerol-3-phosphate biosynthetic process"/>
    <property type="evidence" value="ECO:0007669"/>
    <property type="project" value="TreeGrafter"/>
</dbReference>
<gene>
    <name evidence="6" type="ORF">TELCIR_08596</name>
</gene>